<dbReference type="Gene3D" id="3.20.20.80">
    <property type="entry name" value="Glycosidases"/>
    <property type="match status" value="1"/>
</dbReference>
<dbReference type="InterPro" id="IPR015883">
    <property type="entry name" value="Glyco_hydro_20_cat"/>
</dbReference>
<dbReference type="Proteomes" id="UP001328107">
    <property type="component" value="Unassembled WGS sequence"/>
</dbReference>
<dbReference type="InterPro" id="IPR038901">
    <property type="entry name" value="HEXDC-like"/>
</dbReference>
<evidence type="ECO:0000256" key="2">
    <source>
        <dbReference type="ARBA" id="ARBA00006285"/>
    </source>
</evidence>
<keyword evidence="4" id="KW-0378">Hydrolase</keyword>
<dbReference type="GO" id="GO:0004563">
    <property type="term" value="F:beta-N-acetylhexosaminidase activity"/>
    <property type="evidence" value="ECO:0007669"/>
    <property type="project" value="UniProtKB-EC"/>
</dbReference>
<evidence type="ECO:0000256" key="4">
    <source>
        <dbReference type="ARBA" id="ARBA00022801"/>
    </source>
</evidence>
<feature type="domain" description="Glycoside hydrolase family 20 catalytic" evidence="5">
    <location>
        <begin position="124"/>
        <end position="319"/>
    </location>
</feature>
<reference evidence="7" key="1">
    <citation type="submission" date="2022-10" db="EMBL/GenBank/DDBJ databases">
        <title>Genome assembly of Pristionchus species.</title>
        <authorList>
            <person name="Yoshida K."/>
            <person name="Sommer R.J."/>
        </authorList>
    </citation>
    <scope>NUCLEOTIDE SEQUENCE [LARGE SCALE GENOMIC DNA]</scope>
    <source>
        <strain evidence="7">RS5460</strain>
    </source>
</reference>
<dbReference type="CDD" id="cd06565">
    <property type="entry name" value="GH20_GcnA-like"/>
    <property type="match status" value="1"/>
</dbReference>
<proteinExistence type="inferred from homology"/>
<accession>A0AAN5IB72</accession>
<gene>
    <name evidence="6" type="ORF">PMAYCL1PPCAC_29832</name>
</gene>
<comment type="caution">
    <text evidence="6">The sequence shown here is derived from an EMBL/GenBank/DDBJ whole genome shotgun (WGS) entry which is preliminary data.</text>
</comment>
<evidence type="ECO:0000256" key="3">
    <source>
        <dbReference type="ARBA" id="ARBA00012663"/>
    </source>
</evidence>
<dbReference type="Pfam" id="PF00728">
    <property type="entry name" value="Glyco_hydro_20"/>
    <property type="match status" value="1"/>
</dbReference>
<evidence type="ECO:0000313" key="6">
    <source>
        <dbReference type="EMBL" id="GMR59637.1"/>
    </source>
</evidence>
<feature type="non-terminal residue" evidence="6">
    <location>
        <position position="1"/>
    </location>
</feature>
<dbReference type="PANTHER" id="PTHR21040:SF4">
    <property type="entry name" value="BETA-N-ACETYLHEXOSAMINIDASE"/>
    <property type="match status" value="1"/>
</dbReference>
<dbReference type="AlphaFoldDB" id="A0AAN5IB72"/>
<dbReference type="SUPFAM" id="SSF51445">
    <property type="entry name" value="(Trans)glycosidases"/>
    <property type="match status" value="1"/>
</dbReference>
<dbReference type="InterPro" id="IPR017853">
    <property type="entry name" value="GH"/>
</dbReference>
<dbReference type="PANTHER" id="PTHR21040">
    <property type="entry name" value="BCDNA.GH04120"/>
    <property type="match status" value="1"/>
</dbReference>
<protein>
    <recommendedName>
        <fullName evidence="3">beta-N-acetylhexosaminidase</fullName>
        <ecNumber evidence="3">3.2.1.52</ecNumber>
    </recommendedName>
</protein>
<name>A0AAN5IB72_9BILA</name>
<dbReference type="GO" id="GO:0005975">
    <property type="term" value="P:carbohydrate metabolic process"/>
    <property type="evidence" value="ECO:0007669"/>
    <property type="project" value="InterPro"/>
</dbReference>
<dbReference type="EC" id="3.2.1.52" evidence="3"/>
<keyword evidence="7" id="KW-1185">Reference proteome</keyword>
<evidence type="ECO:0000313" key="7">
    <source>
        <dbReference type="Proteomes" id="UP001328107"/>
    </source>
</evidence>
<sequence length="559" mass="64131">ATMSCLRYVRRRLGACSAFKMLVFIFVIFCLLQLAVPAPPRIVSDPIKQQQQLEQLIAAKPEVKNRRPGKFYQNVMVHFDLKGAPPKIPYFLQLLEIVAKTGATGILLEWEDMFPYAGRLEAVRSSDAYSIEEVKSILQKAKSLNLDVVPLVQTFGHLEWILKLEPFRKYRDQDIYPQVLCLGDAEGVALIKDAISQVISVHSEFGIPYFHIGCDEAFAFGNCAASRAWMDSTHSSREELALSHMREIALHVMVKSQETVVLAWNDMLKSFPPPLIKKLQLGKIIEPVVWDYSEDIRTLNDMTWEALAENFPVVWASSAYKGANFPSAQYIDIRHYEANNRNWIDHKMMYESKFSSWRGIIITGWQRYDHMSALCETLPMGTPSLVLQVFTALGVDSKESQSVTRRKAASLLNCSDFHVGNYDLVSPRCSFPGWESYMQFQQTSRNTIQYVESEMANNHHILGWLSPYSRQHGMAQAWYLQQIEPVLNGFKSQLQNNIRGLRKAMDPLFFPNTIDEMIYQTVGKKLAEVEKMIDDLNQLKEVRVWPRRHFPIKDPLVLP</sequence>
<comment type="similarity">
    <text evidence="2">Belongs to the glycosyl hydrolase 20 family.</text>
</comment>
<dbReference type="EMBL" id="BTRK01000006">
    <property type="protein sequence ID" value="GMR59637.1"/>
    <property type="molecule type" value="Genomic_DNA"/>
</dbReference>
<comment type="catalytic activity">
    <reaction evidence="1">
        <text>Hydrolysis of terminal non-reducing N-acetyl-D-hexosamine residues in N-acetyl-beta-D-hexosaminides.</text>
        <dbReference type="EC" id="3.2.1.52"/>
    </reaction>
</comment>
<organism evidence="6 7">
    <name type="scientific">Pristionchus mayeri</name>
    <dbReference type="NCBI Taxonomy" id="1317129"/>
    <lineage>
        <taxon>Eukaryota</taxon>
        <taxon>Metazoa</taxon>
        <taxon>Ecdysozoa</taxon>
        <taxon>Nematoda</taxon>
        <taxon>Chromadorea</taxon>
        <taxon>Rhabditida</taxon>
        <taxon>Rhabditina</taxon>
        <taxon>Diplogasteromorpha</taxon>
        <taxon>Diplogasteroidea</taxon>
        <taxon>Neodiplogasteridae</taxon>
        <taxon>Pristionchus</taxon>
    </lineage>
</organism>
<evidence type="ECO:0000259" key="5">
    <source>
        <dbReference type="Pfam" id="PF00728"/>
    </source>
</evidence>
<evidence type="ECO:0000256" key="1">
    <source>
        <dbReference type="ARBA" id="ARBA00001231"/>
    </source>
</evidence>